<dbReference type="PANTHER" id="PTHR42781:SF4">
    <property type="entry name" value="SPERMIDINE_PUTRESCINE IMPORT ATP-BINDING PROTEIN POTA"/>
    <property type="match status" value="1"/>
</dbReference>
<evidence type="ECO:0000256" key="4">
    <source>
        <dbReference type="ARBA" id="ARBA00066388"/>
    </source>
</evidence>
<dbReference type="InterPro" id="IPR003439">
    <property type="entry name" value="ABC_transporter-like_ATP-bd"/>
</dbReference>
<dbReference type="EMBL" id="MKIE01000004">
    <property type="protein sequence ID" value="OHW62353.1"/>
    <property type="molecule type" value="Genomic_DNA"/>
</dbReference>
<dbReference type="AlphaFoldDB" id="A0A1S1V6V5"/>
<name>A0A1S1V6V5_9FIRM</name>
<dbReference type="Gene3D" id="3.40.50.300">
    <property type="entry name" value="P-loop containing nucleotide triphosphate hydrolases"/>
    <property type="match status" value="1"/>
</dbReference>
<dbReference type="Pfam" id="PF08402">
    <property type="entry name" value="TOBE_2"/>
    <property type="match status" value="1"/>
</dbReference>
<dbReference type="InterPro" id="IPR027417">
    <property type="entry name" value="P-loop_NTPase"/>
</dbReference>
<dbReference type="InterPro" id="IPR013611">
    <property type="entry name" value="Transp-assoc_OB_typ2"/>
</dbReference>
<evidence type="ECO:0000313" key="7">
    <source>
        <dbReference type="Proteomes" id="UP000180254"/>
    </source>
</evidence>
<dbReference type="PANTHER" id="PTHR42781">
    <property type="entry name" value="SPERMIDINE/PUTRESCINE IMPORT ATP-BINDING PROTEIN POTA"/>
    <property type="match status" value="1"/>
</dbReference>
<keyword evidence="3 6" id="KW-0067">ATP-binding</keyword>
<dbReference type="InterPro" id="IPR050093">
    <property type="entry name" value="ABC_SmlMolc_Importer"/>
</dbReference>
<dbReference type="Gene3D" id="2.40.50.140">
    <property type="entry name" value="Nucleic acid-binding proteins"/>
    <property type="match status" value="1"/>
</dbReference>
<dbReference type="GO" id="GO:0005524">
    <property type="term" value="F:ATP binding"/>
    <property type="evidence" value="ECO:0007669"/>
    <property type="project" value="UniProtKB-KW"/>
</dbReference>
<sequence>MSRIELVGARKKFEREEVLRSLDLTVENGELVSLLGPSGCGKTTTLKLISGLLSLDGGDIKFDGESVLDVAAEKRGAVIVFQDHLLFPHMTVEKNVDFGLKMMKKDRAYRARKVDETLKLVRLDGFGKKYPSELSGGQKQRVAIARALAVEPKVLLLDEPFSNLDTGLKENMRALISELQKELKITTVLVTHDKEDAMTMSDRIAIMMGGELLQFGTPVELYERPNSPEVASFFGDASYIEGDSSDGIVATAFGEFKLDCVDGYAKLMVRPEDVKISQAKAGAASGTIASRRYAGDRIHYTVRSGGIELKCTAEKTEVFELGEEVSVELKRERIVCMSGESR</sequence>
<dbReference type="SUPFAM" id="SSF52540">
    <property type="entry name" value="P-loop containing nucleoside triphosphate hydrolases"/>
    <property type="match status" value="1"/>
</dbReference>
<dbReference type="PROSITE" id="PS00211">
    <property type="entry name" value="ABC_TRANSPORTER_1"/>
    <property type="match status" value="1"/>
</dbReference>
<feature type="domain" description="ABC transporter" evidence="5">
    <location>
        <begin position="4"/>
        <end position="234"/>
    </location>
</feature>
<keyword evidence="6" id="KW-0378">Hydrolase</keyword>
<evidence type="ECO:0000256" key="1">
    <source>
        <dbReference type="ARBA" id="ARBA00022448"/>
    </source>
</evidence>
<dbReference type="RefSeq" id="WP_071063075.1">
    <property type="nucleotide sequence ID" value="NZ_MKIE01000004.1"/>
</dbReference>
<keyword evidence="2" id="KW-0547">Nucleotide-binding</keyword>
<gene>
    <name evidence="6" type="primary">potA_2</name>
    <name evidence="6" type="ORF">EUAN_14240</name>
</gene>
<dbReference type="SMART" id="SM00382">
    <property type="entry name" value="AAA"/>
    <property type="match status" value="1"/>
</dbReference>
<dbReference type="SUPFAM" id="SSF50331">
    <property type="entry name" value="MOP-like"/>
    <property type="match status" value="1"/>
</dbReference>
<dbReference type="STRING" id="39480.EUAN_14240"/>
<protein>
    <recommendedName>
        <fullName evidence="4">ABC-type quaternary amine transporter</fullName>
        <ecNumber evidence="4">7.6.2.9</ecNumber>
    </recommendedName>
</protein>
<dbReference type="OrthoDB" id="9802264at2"/>
<dbReference type="EC" id="7.6.2.9" evidence="4"/>
<dbReference type="GO" id="GO:0015418">
    <property type="term" value="F:ABC-type quaternary ammonium compound transporting activity"/>
    <property type="evidence" value="ECO:0007669"/>
    <property type="project" value="UniProtKB-EC"/>
</dbReference>
<evidence type="ECO:0000256" key="2">
    <source>
        <dbReference type="ARBA" id="ARBA00022741"/>
    </source>
</evidence>
<dbReference type="FunFam" id="3.40.50.300:FF:000425">
    <property type="entry name" value="Probable ABC transporter, ATP-binding subunit"/>
    <property type="match status" value="1"/>
</dbReference>
<accession>A0A1S1V6V5</accession>
<evidence type="ECO:0000256" key="3">
    <source>
        <dbReference type="ARBA" id="ARBA00022840"/>
    </source>
</evidence>
<evidence type="ECO:0000259" key="5">
    <source>
        <dbReference type="PROSITE" id="PS50893"/>
    </source>
</evidence>
<dbReference type="Proteomes" id="UP000180254">
    <property type="component" value="Unassembled WGS sequence"/>
</dbReference>
<evidence type="ECO:0000313" key="6">
    <source>
        <dbReference type="EMBL" id="OHW62353.1"/>
    </source>
</evidence>
<dbReference type="InterPro" id="IPR003593">
    <property type="entry name" value="AAA+_ATPase"/>
</dbReference>
<proteinExistence type="predicted"/>
<keyword evidence="1" id="KW-0813">Transport</keyword>
<organism evidence="6 7">
    <name type="scientific">Andreesenia angusta</name>
    <dbReference type="NCBI Taxonomy" id="39480"/>
    <lineage>
        <taxon>Bacteria</taxon>
        <taxon>Bacillati</taxon>
        <taxon>Bacillota</taxon>
        <taxon>Tissierellia</taxon>
        <taxon>Tissierellales</taxon>
        <taxon>Gottschalkiaceae</taxon>
        <taxon>Andreesenia</taxon>
    </lineage>
</organism>
<keyword evidence="7" id="KW-1185">Reference proteome</keyword>
<comment type="caution">
    <text evidence="6">The sequence shown here is derived from an EMBL/GenBank/DDBJ whole genome shotgun (WGS) entry which is preliminary data.</text>
</comment>
<dbReference type="GO" id="GO:0016887">
    <property type="term" value="F:ATP hydrolysis activity"/>
    <property type="evidence" value="ECO:0007669"/>
    <property type="project" value="InterPro"/>
</dbReference>
<dbReference type="GO" id="GO:0043190">
    <property type="term" value="C:ATP-binding cassette (ABC) transporter complex"/>
    <property type="evidence" value="ECO:0007669"/>
    <property type="project" value="InterPro"/>
</dbReference>
<dbReference type="InterPro" id="IPR012340">
    <property type="entry name" value="NA-bd_OB-fold"/>
</dbReference>
<dbReference type="InterPro" id="IPR017871">
    <property type="entry name" value="ABC_transporter-like_CS"/>
</dbReference>
<dbReference type="InterPro" id="IPR008995">
    <property type="entry name" value="Mo/tungstate-bd_C_term_dom"/>
</dbReference>
<dbReference type="PROSITE" id="PS50893">
    <property type="entry name" value="ABC_TRANSPORTER_2"/>
    <property type="match status" value="1"/>
</dbReference>
<reference evidence="6 7" key="1">
    <citation type="submission" date="2016-09" db="EMBL/GenBank/DDBJ databases">
        <title>Genome sequence of Eubacterium angustum.</title>
        <authorList>
            <person name="Poehlein A."/>
            <person name="Daniel R."/>
        </authorList>
    </citation>
    <scope>NUCLEOTIDE SEQUENCE [LARGE SCALE GENOMIC DNA]</scope>
    <source>
        <strain evidence="6 7">DSM 1989</strain>
    </source>
</reference>
<dbReference type="Pfam" id="PF00005">
    <property type="entry name" value="ABC_tran"/>
    <property type="match status" value="1"/>
</dbReference>